<dbReference type="Pfam" id="PF01558">
    <property type="entry name" value="POR"/>
    <property type="match status" value="1"/>
</dbReference>
<evidence type="ECO:0000313" key="4">
    <source>
        <dbReference type="EMBL" id="MYZ52030.1"/>
    </source>
</evidence>
<sequence>MNAPLSDSGRAAPAAVTLDDKYALARGHVFMSGIQALVRLPMLQQQRDALQGRNTAGMVSGYRGSPLGGYDLALWKAKQHLDAHQIVFQPGVNEELAATALWGTQMLGYAPAGSQKHDGVFGLWYGKGPGVDRCSDVFKHANLAGTTPWGGVIAVAGDDHAAKSSSAPHQSDHVFKACGLPVFFPSSVQEILDLGLHAFAMSRYAGLWAGMKTIQEVVESGAGVEVDPQRVQIVLPDFPMPAGGLHIRWPDTPLAQEDRLMNHKWYAALAYVRANRLNHDVWSGPDDRYGIIASGKAYSDTRQALADLGLDQAACRALGIRLHKVAVVWPLEAQTVREFATGLQEILVVEEKRQVIEYQLKEELYNWRSDVRPDVLGKFDESGTDHSGGEWSLPDPSGQTLLRATADLTPALIARAIGRRLQRRGLLAPGSAVAQRVQSQLDLLDARAQSLQTLYAGGAAPERPPWYCSGCPHNRSTVVPEGSRAIAGIGCHYMVTWMDRHTEGFTQMGGEGVPWVGQQPFSRETHLFANLGDGTYFHSGLLAIRQTIAAGVNITYKILYNDAVAMTGGQPVGERPEGCSVLQIVHSLRAEGVRRIVIVTDEPLKYVNAEQQLPGGITLRLPAEVPVEHRDELDRLQREFREVAGTTAIIYEQTCATEKRRRRKRGLLVEPARRVFINAAVCEGCGDCGEKSNCLSVEPLETELGRKRQINQSSCNLDYSCLDGFCPSFVTVEGGRLRRAALKGLPDPAELGDLPEPELPATAHPYGILIAGVGGTGVITLGQLIGEAAFLDGRGVVTQDAAGLAQKGGATWSHVQIADRQPDILTTRVSLAEADLLLGCDPIVAAQAESVSRLRAGRSRVALNSHVAPTAAFVHQGGWKSPGAQCQAILGQTVGEPALSVLDAEALARQLVGDAIYANPLLLGYAWQRGWVPVRRESLRRAIELNATAVAQNLSAFEWGRLAAHDGARVQALLAPTAQVIRFQPRPGLDSLLRDRVERLTAYQDAAYARRYQEAVRRVQQAEADRVPGKSALAEAVARHLHDLMAYKDEYEVARLYTDGSFERELAERFEGDYQLHFHLAPPFWAKRNPHGELRKNAYGPWMLGLMRGLARLKWLRGTAFDPFGRSDERRTEHALIGEYLALVDELLRTLTPDNHALALQLAHLPGQIKGFGHVKARHLAAARERWSQLLAQWRAQSPAGDRA</sequence>
<dbReference type="SUPFAM" id="SSF52518">
    <property type="entry name" value="Thiamin diphosphate-binding fold (THDP-binding)"/>
    <property type="match status" value="2"/>
</dbReference>
<evidence type="ECO:0000313" key="5">
    <source>
        <dbReference type="Proteomes" id="UP000481947"/>
    </source>
</evidence>
<dbReference type="PANTHER" id="PTHR48084:SF3">
    <property type="entry name" value="SUBUNIT OF PYRUVATE:FLAVODOXIN OXIDOREDUCTASE"/>
    <property type="match status" value="1"/>
</dbReference>
<organism evidence="4 5">
    <name type="scientific">Malikia spinosa</name>
    <dbReference type="NCBI Taxonomy" id="86180"/>
    <lineage>
        <taxon>Bacteria</taxon>
        <taxon>Pseudomonadati</taxon>
        <taxon>Pseudomonadota</taxon>
        <taxon>Betaproteobacteria</taxon>
        <taxon>Burkholderiales</taxon>
        <taxon>Comamonadaceae</taxon>
        <taxon>Malikia</taxon>
    </lineage>
</organism>
<dbReference type="AlphaFoldDB" id="A0A7C9J7Y4"/>
<comment type="caution">
    <text evidence="4">The sequence shown here is derived from an EMBL/GenBank/DDBJ whole genome shotgun (WGS) entry which is preliminary data.</text>
</comment>
<evidence type="ECO:0000259" key="2">
    <source>
        <dbReference type="Pfam" id="PF01558"/>
    </source>
</evidence>
<dbReference type="Pfam" id="PF20169">
    <property type="entry name" value="DUF6537"/>
    <property type="match status" value="1"/>
</dbReference>
<dbReference type="SUPFAM" id="SSF52922">
    <property type="entry name" value="TK C-terminal domain-like"/>
    <property type="match status" value="1"/>
</dbReference>
<reference evidence="4 5" key="1">
    <citation type="submission" date="2019-09" db="EMBL/GenBank/DDBJ databases">
        <title>Identification of Malikia spinosa a prominent benzene-, toluene-, and ethylbenzene-degrading bacterium: enrichment, isolation and whole genome sequencing.</title>
        <authorList>
            <person name="Tancsics A."/>
            <person name="Revesz F."/>
            <person name="Kriszt B."/>
        </authorList>
    </citation>
    <scope>NUCLEOTIDE SEQUENCE [LARGE SCALE GENOMIC DNA]</scope>
    <source>
        <strain evidence="4 5">AB6</strain>
    </source>
</reference>
<dbReference type="InterPro" id="IPR046667">
    <property type="entry name" value="DUF6537"/>
</dbReference>
<keyword evidence="1" id="KW-0560">Oxidoreductase</keyword>
<evidence type="ECO:0000259" key="3">
    <source>
        <dbReference type="Pfam" id="PF20169"/>
    </source>
</evidence>
<dbReference type="InterPro" id="IPR051457">
    <property type="entry name" value="2-oxoacid:Fd_oxidoreductase"/>
</dbReference>
<name>A0A7C9J7Y4_9BURK</name>
<dbReference type="NCBIfam" id="NF009588">
    <property type="entry name" value="PRK13029.1"/>
    <property type="match status" value="1"/>
</dbReference>
<dbReference type="Proteomes" id="UP000481947">
    <property type="component" value="Unassembled WGS sequence"/>
</dbReference>
<dbReference type="InterPro" id="IPR002880">
    <property type="entry name" value="Pyrv_Fd/Flavodoxin_OxRdtase_N"/>
</dbReference>
<dbReference type="InterPro" id="IPR019752">
    <property type="entry name" value="Pyrv/ketoisovalerate_OxRed_cat"/>
</dbReference>
<dbReference type="NCBIfam" id="NF009589">
    <property type="entry name" value="PRK13030.1"/>
    <property type="match status" value="1"/>
</dbReference>
<dbReference type="InterPro" id="IPR009014">
    <property type="entry name" value="Transketo_C/PFOR_II"/>
</dbReference>
<dbReference type="GO" id="GO:0016903">
    <property type="term" value="F:oxidoreductase activity, acting on the aldehyde or oxo group of donors"/>
    <property type="evidence" value="ECO:0007669"/>
    <property type="project" value="InterPro"/>
</dbReference>
<dbReference type="Gene3D" id="3.40.920.10">
    <property type="entry name" value="Pyruvate-ferredoxin oxidoreductase, PFOR, domain III"/>
    <property type="match status" value="1"/>
</dbReference>
<proteinExistence type="predicted"/>
<dbReference type="InterPro" id="IPR029061">
    <property type="entry name" value="THDP-binding"/>
</dbReference>
<evidence type="ECO:0000256" key="1">
    <source>
        <dbReference type="ARBA" id="ARBA00023002"/>
    </source>
</evidence>
<gene>
    <name evidence="4" type="ORF">F5985_07755</name>
</gene>
<dbReference type="SUPFAM" id="SSF53323">
    <property type="entry name" value="Pyruvate-ferredoxin oxidoreductase, PFOR, domain III"/>
    <property type="match status" value="1"/>
</dbReference>
<protein>
    <submittedName>
        <fullName evidence="4">Indolepyruvate ferredoxin oxidoreductase family protein</fullName>
    </submittedName>
</protein>
<dbReference type="EMBL" id="VYSB01000006">
    <property type="protein sequence ID" value="MYZ52030.1"/>
    <property type="molecule type" value="Genomic_DNA"/>
</dbReference>
<dbReference type="RefSeq" id="WP_161124952.1">
    <property type="nucleotide sequence ID" value="NZ_VYSB01000006.1"/>
</dbReference>
<accession>A0A7C9J7Y4</accession>
<dbReference type="Gene3D" id="3.40.50.970">
    <property type="match status" value="1"/>
</dbReference>
<feature type="domain" description="Pyruvate/ketoisovalerate oxidoreductase catalytic" evidence="2">
    <location>
        <begin position="774"/>
        <end position="960"/>
    </location>
</feature>
<feature type="domain" description="DUF6537" evidence="3">
    <location>
        <begin position="990"/>
        <end position="1188"/>
    </location>
</feature>
<keyword evidence="4" id="KW-0670">Pyruvate</keyword>
<dbReference type="PANTHER" id="PTHR48084">
    <property type="entry name" value="2-OXOGLUTARATE OXIDOREDUCTASE SUBUNIT KORB-RELATED"/>
    <property type="match status" value="1"/>
</dbReference>
<dbReference type="CDD" id="cd07034">
    <property type="entry name" value="TPP_PYR_PFOR_IOR-alpha_like"/>
    <property type="match status" value="1"/>
</dbReference>
<dbReference type="InterPro" id="IPR002869">
    <property type="entry name" value="Pyrv_flavodox_OxRed_cen"/>
</dbReference>